<feature type="transmembrane region" description="Helical" evidence="10">
    <location>
        <begin position="71"/>
        <end position="92"/>
    </location>
</feature>
<dbReference type="Gene3D" id="3.40.50.720">
    <property type="entry name" value="NAD(P)-binding Rossmann-like Domain"/>
    <property type="match status" value="1"/>
</dbReference>
<evidence type="ECO:0000256" key="7">
    <source>
        <dbReference type="ARBA" id="ARBA00022989"/>
    </source>
</evidence>
<dbReference type="PANTHER" id="PTHR30576">
    <property type="entry name" value="COLANIC BIOSYNTHESIS UDP-GLUCOSE LIPID CARRIER TRANSFERASE"/>
    <property type="match status" value="1"/>
</dbReference>
<protein>
    <submittedName>
        <fullName evidence="12">Undecaprenyl-phosphate galactose phosphotransferase, WbaP/exopolysaccharide biosynthesis polyprenyl glycosylphosphotransferase</fullName>
    </submittedName>
</protein>
<feature type="transmembrane region" description="Helical" evidence="10">
    <location>
        <begin position="136"/>
        <end position="155"/>
    </location>
</feature>
<evidence type="ECO:0000256" key="5">
    <source>
        <dbReference type="ARBA" id="ARBA00022679"/>
    </source>
</evidence>
<feature type="domain" description="Bacterial sugar transferase" evidence="11">
    <location>
        <begin position="324"/>
        <end position="516"/>
    </location>
</feature>
<feature type="transmembrane region" description="Helical" evidence="10">
    <location>
        <begin position="161"/>
        <end position="183"/>
    </location>
</feature>
<name>A0A1M6PJI2_9BACT</name>
<dbReference type="GO" id="GO:0005886">
    <property type="term" value="C:plasma membrane"/>
    <property type="evidence" value="ECO:0007669"/>
    <property type="project" value="UniProtKB-SubCell"/>
</dbReference>
<dbReference type="PANTHER" id="PTHR30576:SF4">
    <property type="entry name" value="UNDECAPRENYL-PHOSPHATE GALACTOSE PHOSPHOTRANSFERASE"/>
    <property type="match status" value="1"/>
</dbReference>
<feature type="region of interest" description="Disordered" evidence="9">
    <location>
        <begin position="1"/>
        <end position="24"/>
    </location>
</feature>
<evidence type="ECO:0000256" key="4">
    <source>
        <dbReference type="ARBA" id="ARBA00022475"/>
    </source>
</evidence>
<dbReference type="InterPro" id="IPR003362">
    <property type="entry name" value="Bact_transf"/>
</dbReference>
<comment type="similarity">
    <text evidence="3">Belongs to the bacterial sugar transferase family.</text>
</comment>
<dbReference type="EMBL" id="FRAU01000001">
    <property type="protein sequence ID" value="SHK08112.1"/>
    <property type="molecule type" value="Genomic_DNA"/>
</dbReference>
<keyword evidence="4" id="KW-1003">Cell membrane</keyword>
<organism evidence="12 13">
    <name type="scientific">Rhodothermus profundi</name>
    <dbReference type="NCBI Taxonomy" id="633813"/>
    <lineage>
        <taxon>Bacteria</taxon>
        <taxon>Pseudomonadati</taxon>
        <taxon>Rhodothermota</taxon>
        <taxon>Rhodothermia</taxon>
        <taxon>Rhodothermales</taxon>
        <taxon>Rhodothermaceae</taxon>
        <taxon>Rhodothermus</taxon>
    </lineage>
</organism>
<gene>
    <name evidence="12" type="ORF">SAMN04488087_0208</name>
</gene>
<dbReference type="Proteomes" id="UP000185812">
    <property type="component" value="Unassembled WGS sequence"/>
</dbReference>
<dbReference type="InterPro" id="IPR017472">
    <property type="entry name" value="Undecaprenyl-P_galact_Ptfrase"/>
</dbReference>
<proteinExistence type="inferred from homology"/>
<dbReference type="Pfam" id="PF02397">
    <property type="entry name" value="Bac_transf"/>
    <property type="match status" value="1"/>
</dbReference>
<evidence type="ECO:0000256" key="9">
    <source>
        <dbReference type="SAM" id="MobiDB-lite"/>
    </source>
</evidence>
<evidence type="ECO:0000256" key="10">
    <source>
        <dbReference type="SAM" id="Phobius"/>
    </source>
</evidence>
<dbReference type="STRING" id="633813.SAMN04488087_0208"/>
<keyword evidence="13" id="KW-1185">Reference proteome</keyword>
<keyword evidence="6 10" id="KW-0812">Transmembrane</keyword>
<feature type="transmembrane region" description="Helical" evidence="10">
    <location>
        <begin position="104"/>
        <end position="124"/>
    </location>
</feature>
<evidence type="ECO:0000256" key="8">
    <source>
        <dbReference type="ARBA" id="ARBA00023136"/>
    </source>
</evidence>
<dbReference type="GO" id="GO:0016780">
    <property type="term" value="F:phosphotransferase activity, for other substituted phosphate groups"/>
    <property type="evidence" value="ECO:0007669"/>
    <property type="project" value="TreeGrafter"/>
</dbReference>
<dbReference type="GO" id="GO:0000271">
    <property type="term" value="P:polysaccharide biosynthetic process"/>
    <property type="evidence" value="ECO:0007669"/>
    <property type="project" value="InterPro"/>
</dbReference>
<dbReference type="NCBIfam" id="TIGR03025">
    <property type="entry name" value="EPS_sugtrans"/>
    <property type="match status" value="1"/>
</dbReference>
<reference evidence="13" key="1">
    <citation type="submission" date="2016-11" db="EMBL/GenBank/DDBJ databases">
        <authorList>
            <person name="Varghese N."/>
            <person name="Submissions S."/>
        </authorList>
    </citation>
    <scope>NUCLEOTIDE SEQUENCE [LARGE SCALE GENOMIC DNA]</scope>
    <source>
        <strain evidence="13">DSM 22212</strain>
    </source>
</reference>
<evidence type="ECO:0000256" key="1">
    <source>
        <dbReference type="ARBA" id="ARBA00004141"/>
    </source>
</evidence>
<keyword evidence="5 12" id="KW-0808">Transferase</keyword>
<evidence type="ECO:0000256" key="2">
    <source>
        <dbReference type="ARBA" id="ARBA00004236"/>
    </source>
</evidence>
<accession>A0A1M6PJI2</accession>
<dbReference type="NCBIfam" id="TIGR03022">
    <property type="entry name" value="WbaP_sugtrans"/>
    <property type="match status" value="1"/>
</dbReference>
<evidence type="ECO:0000256" key="6">
    <source>
        <dbReference type="ARBA" id="ARBA00022692"/>
    </source>
</evidence>
<dbReference type="AlphaFoldDB" id="A0A1M6PJI2"/>
<evidence type="ECO:0000259" key="11">
    <source>
        <dbReference type="Pfam" id="PF02397"/>
    </source>
</evidence>
<evidence type="ECO:0000256" key="3">
    <source>
        <dbReference type="ARBA" id="ARBA00006464"/>
    </source>
</evidence>
<evidence type="ECO:0000313" key="13">
    <source>
        <dbReference type="Proteomes" id="UP000185812"/>
    </source>
</evidence>
<evidence type="ECO:0000313" key="12">
    <source>
        <dbReference type="EMBL" id="SHK08112.1"/>
    </source>
</evidence>
<comment type="subcellular location">
    <subcellularLocation>
        <location evidence="2">Cell membrane</location>
    </subcellularLocation>
    <subcellularLocation>
        <location evidence="1">Membrane</location>
        <topology evidence="1">Multi-pass membrane protein</topology>
    </subcellularLocation>
</comment>
<feature type="compositionally biased region" description="Basic and acidic residues" evidence="9">
    <location>
        <begin position="1"/>
        <end position="14"/>
    </location>
</feature>
<keyword evidence="8 10" id="KW-0472">Membrane</keyword>
<feature type="transmembrane region" description="Helical" evidence="10">
    <location>
        <begin position="329"/>
        <end position="352"/>
    </location>
</feature>
<keyword evidence="7 10" id="KW-1133">Transmembrane helix</keyword>
<sequence length="521" mass="58323">MFVPESRLETEPARESMSSHASPMDEGAAGVEVLVTSPAPGDVTATDSAHQFIHLGRRKALLYHRRRIGDALILAVGEGLALLAALGLAYHLDLWLTGAASWPVWAWGFPVLWWGIAAFSRLLPGWGLGAAEELRRMTLGLVTLFVGTAALLFLAKQAETGRMLLAMGGPLALVMLPATRAFIKYILVRLNKWGVPVVIYGCNGTVKELCAALRNERAIGYNPVGIFHGSPELWGEKIWGIPVLGGLNQNTDEVPVALLIGEGLNKKLLEKLLDGPLSLYRRVIFIPSLPDSLPILGVRSCGLAGRPAFEINRELTDPVAQVIKRLFDLVFVVGTLPLWAPLIAIIALLIWLSDRKAPFFMHQRIGYKGRPIRVIKFRTMVPNAQEVLETYLEQHPEARKEWEENFKLKNDPRVTRIGKWLRKFSLDELPQLWNVLRGELSLVGPRPIVEEEARKYGDKFDLYLRVKPGVTGIWQVSGRNDTSYEYRVMLDSFYVRNWSIWLDLVILIRTIRVVLQGHGAY</sequence>
<dbReference type="InterPro" id="IPR017475">
    <property type="entry name" value="EPS_sugar_tfrase"/>
</dbReference>